<gene>
    <name evidence="2" type="ORF">G647_01997</name>
</gene>
<dbReference type="VEuPathDB" id="FungiDB:G647_01997"/>
<dbReference type="HOGENOM" id="CLU_022564_2_0_1"/>
<dbReference type="AlphaFoldDB" id="V9DRM4"/>
<dbReference type="Pfam" id="PF17104">
    <property type="entry name" value="YBL010C_LAA2"/>
    <property type="match status" value="1"/>
</dbReference>
<feature type="compositionally biased region" description="Acidic residues" evidence="1">
    <location>
        <begin position="255"/>
        <end position="281"/>
    </location>
</feature>
<feature type="region of interest" description="Disordered" evidence="1">
    <location>
        <begin position="457"/>
        <end position="495"/>
    </location>
</feature>
<protein>
    <submittedName>
        <fullName evidence="2">Uncharacterized protein</fullName>
    </submittedName>
</protein>
<evidence type="ECO:0000313" key="2">
    <source>
        <dbReference type="EMBL" id="ETI29544.1"/>
    </source>
</evidence>
<feature type="compositionally biased region" description="Acidic residues" evidence="1">
    <location>
        <begin position="288"/>
        <end position="300"/>
    </location>
</feature>
<name>V9DRM4_9EURO</name>
<evidence type="ECO:0000256" key="1">
    <source>
        <dbReference type="SAM" id="MobiDB-lite"/>
    </source>
</evidence>
<feature type="region of interest" description="Disordered" evidence="1">
    <location>
        <begin position="354"/>
        <end position="375"/>
    </location>
</feature>
<feature type="compositionally biased region" description="Polar residues" evidence="1">
    <location>
        <begin position="460"/>
        <end position="474"/>
    </location>
</feature>
<dbReference type="InterPro" id="IPR031355">
    <property type="entry name" value="YBL010C/LAA2-like"/>
</dbReference>
<accession>V9DRM4</accession>
<dbReference type="Proteomes" id="UP000030678">
    <property type="component" value="Unassembled WGS sequence"/>
</dbReference>
<feature type="region of interest" description="Disordered" evidence="1">
    <location>
        <begin position="99"/>
        <end position="126"/>
    </location>
</feature>
<reference evidence="2 3" key="1">
    <citation type="submission" date="2013-03" db="EMBL/GenBank/DDBJ databases">
        <title>The Genome Sequence of Cladophialophora carrionii CBS 160.54.</title>
        <authorList>
            <consortium name="The Broad Institute Genomics Platform"/>
            <person name="Cuomo C."/>
            <person name="de Hoog S."/>
            <person name="Gorbushina A."/>
            <person name="Walker B."/>
            <person name="Young S.K."/>
            <person name="Zeng Q."/>
            <person name="Gargeya S."/>
            <person name="Fitzgerald M."/>
            <person name="Haas B."/>
            <person name="Abouelleil A."/>
            <person name="Allen A.W."/>
            <person name="Alvarado L."/>
            <person name="Arachchi H.M."/>
            <person name="Berlin A.M."/>
            <person name="Chapman S.B."/>
            <person name="Gainer-Dewar J."/>
            <person name="Goldberg J."/>
            <person name="Griggs A."/>
            <person name="Gujja S."/>
            <person name="Hansen M."/>
            <person name="Howarth C."/>
            <person name="Imamovic A."/>
            <person name="Ireland A."/>
            <person name="Larimer J."/>
            <person name="McCowan C."/>
            <person name="Murphy C."/>
            <person name="Pearson M."/>
            <person name="Poon T.W."/>
            <person name="Priest M."/>
            <person name="Roberts A."/>
            <person name="Saif S."/>
            <person name="Shea T."/>
            <person name="Sisk P."/>
            <person name="Sykes S."/>
            <person name="Wortman J."/>
            <person name="Nusbaum C."/>
            <person name="Birren B."/>
        </authorList>
    </citation>
    <scope>NUCLEOTIDE SEQUENCE [LARGE SCALE GENOMIC DNA]</scope>
    <source>
        <strain evidence="2 3">CBS 160.54</strain>
    </source>
</reference>
<feature type="compositionally biased region" description="Low complexity" evidence="1">
    <location>
        <begin position="1"/>
        <end position="10"/>
    </location>
</feature>
<feature type="compositionally biased region" description="Basic and acidic residues" evidence="1">
    <location>
        <begin position="14"/>
        <end position="31"/>
    </location>
</feature>
<feature type="region of interest" description="Disordered" evidence="1">
    <location>
        <begin position="1"/>
        <end position="85"/>
    </location>
</feature>
<dbReference type="RefSeq" id="XP_008723618.1">
    <property type="nucleotide sequence ID" value="XM_008725396.1"/>
</dbReference>
<proteinExistence type="predicted"/>
<dbReference type="GeneID" id="19980490"/>
<dbReference type="OrthoDB" id="5378975at2759"/>
<organism evidence="2 3">
    <name type="scientific">Cladophialophora carrionii CBS 160.54</name>
    <dbReference type="NCBI Taxonomy" id="1279043"/>
    <lineage>
        <taxon>Eukaryota</taxon>
        <taxon>Fungi</taxon>
        <taxon>Dikarya</taxon>
        <taxon>Ascomycota</taxon>
        <taxon>Pezizomycotina</taxon>
        <taxon>Eurotiomycetes</taxon>
        <taxon>Chaetothyriomycetidae</taxon>
        <taxon>Chaetothyriales</taxon>
        <taxon>Herpotrichiellaceae</taxon>
        <taxon>Cladophialophora</taxon>
    </lineage>
</organism>
<sequence>MSRPSSSRSSLHLEPPRKSIELEDPGAHELSSEGEDDEHFSDASEGQKRPSRPVTPASPVPRTRIEKVDDQPSYGEVPGTPAYEKRMVDAVPDEVEILPESQGRLSKRSSQYLEPPTTPGGTLIPRTVVEKIDPESPSYGEVPKTSGYLQRQMDAVPDVILKTPEPGRKPFFSEESEESQGRSRSNSDIPVPETIITRVDSFPAHGEVPGTEAAKKRKLDAAPDIIEKKADVGAQAGSPTLDRSLKPSRRKTALVDDDDDHDDEDDQNDENDFGDDFDDFEQGAQAGADDDFGDFDDGFQEPEAVAESPPVPIAQANTIPVDPFPLVDFAAVSSITDLLAATEAHLDAMFPQSTPSALSSIPRQEPIPDSSPIFPSDRSRSLWNQLITPPPLQPPNWTQSRIRRLFLVSLGVPVDLDEILPPSKQKKLVLPDINLEPSSRKSEGDKPVGSLARLKAQGGLNDSSASVDSTQSGTAKERHARSRKPKGPPPPPELDLAAVKRLCATTKEKLDGFTDDELQAHVKELNDLTSRTSEVLEYWLKLRDGLVKEKEAFEGVIENLVRHARRVRK</sequence>
<dbReference type="PANTHER" id="PTHR38698">
    <property type="entry name" value="EXPRESSED PROTEIN"/>
    <property type="match status" value="1"/>
</dbReference>
<feature type="compositionally biased region" description="Basic and acidic residues" evidence="1">
    <location>
        <begin position="219"/>
        <end position="231"/>
    </location>
</feature>
<dbReference type="PANTHER" id="PTHR38698:SF1">
    <property type="entry name" value="FUNGAL PROTEIN"/>
    <property type="match status" value="1"/>
</dbReference>
<evidence type="ECO:0000313" key="3">
    <source>
        <dbReference type="Proteomes" id="UP000030678"/>
    </source>
</evidence>
<feature type="region of interest" description="Disordered" evidence="1">
    <location>
        <begin position="161"/>
        <end position="318"/>
    </location>
</feature>
<dbReference type="EMBL" id="KB822697">
    <property type="protein sequence ID" value="ETI29544.1"/>
    <property type="molecule type" value="Genomic_DNA"/>
</dbReference>